<dbReference type="GO" id="GO:0003774">
    <property type="term" value="F:cytoskeletal motor activity"/>
    <property type="evidence" value="ECO:0007669"/>
    <property type="project" value="InterPro"/>
</dbReference>
<evidence type="ECO:0000256" key="4">
    <source>
        <dbReference type="HAMAP-Rule" id="MF_00724"/>
    </source>
</evidence>
<dbReference type="PANTHER" id="PTHR34653:SF1">
    <property type="entry name" value="FLAGELLAR HOOK-BASAL BODY COMPLEX PROTEIN FLIE"/>
    <property type="match status" value="1"/>
</dbReference>
<accession>A0AAE3QFP6</accession>
<dbReference type="Pfam" id="PF02049">
    <property type="entry name" value="FliE"/>
    <property type="match status" value="1"/>
</dbReference>
<keyword evidence="5" id="KW-0282">Flagellum</keyword>
<evidence type="ECO:0000256" key="1">
    <source>
        <dbReference type="ARBA" id="ARBA00004117"/>
    </source>
</evidence>
<dbReference type="RefSeq" id="WP_311787734.1">
    <property type="nucleotide sequence ID" value="NZ_JALDYY010000011.1"/>
</dbReference>
<evidence type="ECO:0000256" key="3">
    <source>
        <dbReference type="ARBA" id="ARBA00023143"/>
    </source>
</evidence>
<comment type="caution">
    <text evidence="5">The sequence shown here is derived from an EMBL/GenBank/DDBJ whole genome shotgun (WGS) entry which is preliminary data.</text>
</comment>
<comment type="subcellular location">
    <subcellularLocation>
        <location evidence="1 4">Bacterial flagellum basal body</location>
    </subcellularLocation>
</comment>
<reference evidence="5" key="1">
    <citation type="submission" date="2022-03" db="EMBL/GenBank/DDBJ databases">
        <title>Fererhizobium litorale gen. nov., sp. nov., isolated from sandy sediments of the Sea of Japan seashore.</title>
        <authorList>
            <person name="Romanenko L."/>
            <person name="Kurilenko V."/>
            <person name="Otstavnykh N."/>
            <person name="Svetashev V."/>
            <person name="Tekutyeva L."/>
            <person name="Isaeva M."/>
            <person name="Mikhailov V."/>
        </authorList>
    </citation>
    <scope>NUCLEOTIDE SEQUENCE</scope>
    <source>
        <strain evidence="5">KMM 9576</strain>
    </source>
</reference>
<evidence type="ECO:0000313" key="6">
    <source>
        <dbReference type="Proteomes" id="UP001161580"/>
    </source>
</evidence>
<dbReference type="AlphaFoldDB" id="A0AAE3QFP6"/>
<dbReference type="GO" id="GO:0009425">
    <property type="term" value="C:bacterial-type flagellum basal body"/>
    <property type="evidence" value="ECO:0007669"/>
    <property type="project" value="UniProtKB-SubCell"/>
</dbReference>
<dbReference type="InterPro" id="IPR001624">
    <property type="entry name" value="FliE"/>
</dbReference>
<dbReference type="GO" id="GO:0071973">
    <property type="term" value="P:bacterial-type flagellum-dependent cell motility"/>
    <property type="evidence" value="ECO:0007669"/>
    <property type="project" value="InterPro"/>
</dbReference>
<dbReference type="EMBL" id="JALDYZ010000004">
    <property type="protein sequence ID" value="MDI7922324.1"/>
    <property type="molecule type" value="Genomic_DNA"/>
</dbReference>
<dbReference type="HAMAP" id="MF_00724">
    <property type="entry name" value="FliE"/>
    <property type="match status" value="1"/>
</dbReference>
<evidence type="ECO:0000256" key="2">
    <source>
        <dbReference type="ARBA" id="ARBA00009272"/>
    </source>
</evidence>
<keyword evidence="6" id="KW-1185">Reference proteome</keyword>
<dbReference type="PANTHER" id="PTHR34653">
    <property type="match status" value="1"/>
</dbReference>
<protein>
    <recommendedName>
        <fullName evidence="4">Flagellar hook-basal body complex protein FliE</fullName>
    </recommendedName>
</protein>
<evidence type="ECO:0000313" key="5">
    <source>
        <dbReference type="EMBL" id="MDI7922324.1"/>
    </source>
</evidence>
<organism evidence="5 6">
    <name type="scientific">Ferirhizobium litorale</name>
    <dbReference type="NCBI Taxonomy" id="2927786"/>
    <lineage>
        <taxon>Bacteria</taxon>
        <taxon>Pseudomonadati</taxon>
        <taxon>Pseudomonadota</taxon>
        <taxon>Alphaproteobacteria</taxon>
        <taxon>Hyphomicrobiales</taxon>
        <taxon>Rhizobiaceae</taxon>
        <taxon>Ferirhizobium</taxon>
    </lineage>
</organism>
<keyword evidence="5" id="KW-0966">Cell projection</keyword>
<comment type="similarity">
    <text evidence="2 4">Belongs to the FliE family.</text>
</comment>
<proteinExistence type="inferred from homology"/>
<dbReference type="Proteomes" id="UP001161580">
    <property type="component" value="Unassembled WGS sequence"/>
</dbReference>
<keyword evidence="3 4" id="KW-0975">Bacterial flagellum</keyword>
<sequence length="112" mass="11848">MIDSIKNVSSLSLTRGLNEAFSSNSVSATETPQLAPGENTGLDFASVIGGMAKDAVNNIKQAEISSFQGLKGQATTREVVDAVLNAEQSLQTAMALRDKIVSAYLEITKMQI</sequence>
<gene>
    <name evidence="4 5" type="primary">fliE</name>
    <name evidence="5" type="ORF">MRS75_09525</name>
</gene>
<dbReference type="GO" id="GO:0005198">
    <property type="term" value="F:structural molecule activity"/>
    <property type="evidence" value="ECO:0007669"/>
    <property type="project" value="InterPro"/>
</dbReference>
<name>A0AAE3QFP6_9HYPH</name>
<keyword evidence="5" id="KW-0969">Cilium</keyword>